<dbReference type="AlphaFoldDB" id="A0A5J5FCC2"/>
<protein>
    <submittedName>
        <fullName evidence="2">Uncharacterized protein</fullName>
    </submittedName>
</protein>
<dbReference type="Proteomes" id="UP000326924">
    <property type="component" value="Unassembled WGS sequence"/>
</dbReference>
<accession>A0A5J5FCC2</accession>
<dbReference type="InParanoid" id="A0A5J5FCC2"/>
<organism evidence="2 3">
    <name type="scientific">Sphaerosporella brunnea</name>
    <dbReference type="NCBI Taxonomy" id="1250544"/>
    <lineage>
        <taxon>Eukaryota</taxon>
        <taxon>Fungi</taxon>
        <taxon>Dikarya</taxon>
        <taxon>Ascomycota</taxon>
        <taxon>Pezizomycotina</taxon>
        <taxon>Pezizomycetes</taxon>
        <taxon>Pezizales</taxon>
        <taxon>Pyronemataceae</taxon>
        <taxon>Sphaerosporella</taxon>
    </lineage>
</organism>
<evidence type="ECO:0000256" key="1">
    <source>
        <dbReference type="SAM" id="MobiDB-lite"/>
    </source>
</evidence>
<dbReference type="EMBL" id="VXIS01000003">
    <property type="protein sequence ID" value="KAA8914713.1"/>
    <property type="molecule type" value="Genomic_DNA"/>
</dbReference>
<proteinExistence type="predicted"/>
<reference evidence="2 3" key="1">
    <citation type="submission" date="2019-09" db="EMBL/GenBank/DDBJ databases">
        <title>Draft genome of the ectomycorrhizal ascomycete Sphaerosporella brunnea.</title>
        <authorList>
            <consortium name="DOE Joint Genome Institute"/>
            <person name="Benucci G.M."/>
            <person name="Marozzi G."/>
            <person name="Antonielli L."/>
            <person name="Sanchez S."/>
            <person name="Marco P."/>
            <person name="Wang X."/>
            <person name="Falini L.B."/>
            <person name="Barry K."/>
            <person name="Haridas S."/>
            <person name="Lipzen A."/>
            <person name="Labutti K."/>
            <person name="Grigoriev I.V."/>
            <person name="Murat C."/>
            <person name="Martin F."/>
            <person name="Albertini E."/>
            <person name="Donnini D."/>
            <person name="Bonito G."/>
        </authorList>
    </citation>
    <scope>NUCLEOTIDE SEQUENCE [LARGE SCALE GENOMIC DNA]</scope>
    <source>
        <strain evidence="2 3">Sb_GMNB300</strain>
    </source>
</reference>
<evidence type="ECO:0000313" key="2">
    <source>
        <dbReference type="EMBL" id="KAA8914713.1"/>
    </source>
</evidence>
<comment type="caution">
    <text evidence="2">The sequence shown here is derived from an EMBL/GenBank/DDBJ whole genome shotgun (WGS) entry which is preliminary data.</text>
</comment>
<feature type="region of interest" description="Disordered" evidence="1">
    <location>
        <begin position="119"/>
        <end position="144"/>
    </location>
</feature>
<keyword evidence="3" id="KW-1185">Reference proteome</keyword>
<name>A0A5J5FCC2_9PEZI</name>
<evidence type="ECO:0000313" key="3">
    <source>
        <dbReference type="Proteomes" id="UP000326924"/>
    </source>
</evidence>
<gene>
    <name evidence="2" type="ORF">FN846DRAFT_885718</name>
</gene>
<sequence>MSPRKKENVSPADAAAARLTAFVNKPQPPSTIARARDVVGFDELMDMSMRLMDQRNTRDGPHAVWDRADDAHQLTTETPNEDDGQRATQTMNDAVQDRIGLVADGQENKSNVIPRVRQGVAQPTADHSQHDNTEELDDDGIASPPLLSPGFIGNLCAMSLRRVSDHTFEQVMASYTATLKELPPKCQ</sequence>